<organism evidence="1 2">
    <name type="scientific">Nostoc parmelioides FACHB-3921</name>
    <dbReference type="NCBI Taxonomy" id="2692909"/>
    <lineage>
        <taxon>Bacteria</taxon>
        <taxon>Bacillati</taxon>
        <taxon>Cyanobacteriota</taxon>
        <taxon>Cyanophyceae</taxon>
        <taxon>Nostocales</taxon>
        <taxon>Nostocaceae</taxon>
        <taxon>Nostoc</taxon>
    </lineage>
</organism>
<evidence type="ECO:0000313" key="2">
    <source>
        <dbReference type="Proteomes" id="UP000621307"/>
    </source>
</evidence>
<dbReference type="EMBL" id="JACJQL010000047">
    <property type="protein sequence ID" value="MBD2254225.1"/>
    <property type="molecule type" value="Genomic_DNA"/>
</dbReference>
<sequence>MTAICTLSYLPSLPRKGMETAPGSDVNAFLAMLCYLPSLPRKGMGATISRT</sequence>
<dbReference type="RefSeq" id="WP_190570182.1">
    <property type="nucleotide sequence ID" value="NZ_JACJQL010000047.1"/>
</dbReference>
<gene>
    <name evidence="1" type="ORF">H6G14_23425</name>
</gene>
<dbReference type="Proteomes" id="UP000621307">
    <property type="component" value="Unassembled WGS sequence"/>
</dbReference>
<name>A0ABR8BK32_9NOSO</name>
<comment type="caution">
    <text evidence="1">The sequence shown here is derived from an EMBL/GenBank/DDBJ whole genome shotgun (WGS) entry which is preliminary data.</text>
</comment>
<keyword evidence="2" id="KW-1185">Reference proteome</keyword>
<proteinExistence type="predicted"/>
<protein>
    <submittedName>
        <fullName evidence="1">Uncharacterized protein</fullName>
    </submittedName>
</protein>
<reference evidence="1 2" key="1">
    <citation type="journal article" date="2020" name="ISME J.">
        <title>Comparative genomics reveals insights into cyanobacterial evolution and habitat adaptation.</title>
        <authorList>
            <person name="Chen M.Y."/>
            <person name="Teng W.K."/>
            <person name="Zhao L."/>
            <person name="Hu C.X."/>
            <person name="Zhou Y.K."/>
            <person name="Han B.P."/>
            <person name="Song L.R."/>
            <person name="Shu W.S."/>
        </authorList>
    </citation>
    <scope>NUCLEOTIDE SEQUENCE [LARGE SCALE GENOMIC DNA]</scope>
    <source>
        <strain evidence="1 2">FACHB-3921</strain>
    </source>
</reference>
<accession>A0ABR8BK32</accession>
<evidence type="ECO:0000313" key="1">
    <source>
        <dbReference type="EMBL" id="MBD2254225.1"/>
    </source>
</evidence>